<sequence length="232" mass="25468">MSQHGIARKDCIPLPSGSSHRECRRLFPSPSLDSCLATPALIPTRDNINVEIDSIVYFHSAFGITDLRQALIECAQTPLRHRWCLRRQSYGCGVPPTARGASHRSLPRNTPCYTLPLEDTRCVCPTLILRSSLAIYIRLPVAGVLGHTLDYASVLAKTAKVCPHSSPQFFPTSFTPRICSAFSLAGRTRDVRAPARRAAVPPRQAPALEQTNERVRSVGVLQLTLDGNSTRS</sequence>
<keyword evidence="2" id="KW-1185">Reference proteome</keyword>
<dbReference type="EMBL" id="JACAZI010000009">
    <property type="protein sequence ID" value="KAF7352167.1"/>
    <property type="molecule type" value="Genomic_DNA"/>
</dbReference>
<comment type="caution">
    <text evidence="1">The sequence shown here is derived from an EMBL/GenBank/DDBJ whole genome shotgun (WGS) entry which is preliminary data.</text>
</comment>
<organism evidence="1 2">
    <name type="scientific">Mycena venus</name>
    <dbReference type="NCBI Taxonomy" id="2733690"/>
    <lineage>
        <taxon>Eukaryota</taxon>
        <taxon>Fungi</taxon>
        <taxon>Dikarya</taxon>
        <taxon>Basidiomycota</taxon>
        <taxon>Agaricomycotina</taxon>
        <taxon>Agaricomycetes</taxon>
        <taxon>Agaricomycetidae</taxon>
        <taxon>Agaricales</taxon>
        <taxon>Marasmiineae</taxon>
        <taxon>Mycenaceae</taxon>
        <taxon>Mycena</taxon>
    </lineage>
</organism>
<dbReference type="OrthoDB" id="2105077at2759"/>
<proteinExistence type="predicted"/>
<dbReference type="Proteomes" id="UP000620124">
    <property type="component" value="Unassembled WGS sequence"/>
</dbReference>
<accession>A0A8H7CXU5</accession>
<reference evidence="1" key="1">
    <citation type="submission" date="2020-05" db="EMBL/GenBank/DDBJ databases">
        <title>Mycena genomes resolve the evolution of fungal bioluminescence.</title>
        <authorList>
            <person name="Tsai I.J."/>
        </authorList>
    </citation>
    <scope>NUCLEOTIDE SEQUENCE</scope>
    <source>
        <strain evidence="1">CCC161011</strain>
    </source>
</reference>
<dbReference type="AlphaFoldDB" id="A0A8H7CXU5"/>
<name>A0A8H7CXU5_9AGAR</name>
<protein>
    <submittedName>
        <fullName evidence="1">Uncharacterized protein</fullName>
    </submittedName>
</protein>
<evidence type="ECO:0000313" key="1">
    <source>
        <dbReference type="EMBL" id="KAF7352167.1"/>
    </source>
</evidence>
<evidence type="ECO:0000313" key="2">
    <source>
        <dbReference type="Proteomes" id="UP000620124"/>
    </source>
</evidence>
<gene>
    <name evidence="1" type="ORF">MVEN_01179900</name>
</gene>